<gene>
    <name evidence="1" type="ordered locus">BS1330_II0623</name>
</gene>
<protein>
    <submittedName>
        <fullName evidence="1">Uncharacterized protein</fullName>
    </submittedName>
</protein>
<dbReference type="Proteomes" id="UP000007104">
    <property type="component" value="Chromosome II"/>
</dbReference>
<dbReference type="AlphaFoldDB" id="A0A0H3GBB3"/>
<proteinExistence type="predicted"/>
<reference evidence="1 2" key="1">
    <citation type="journal article" date="2011" name="J. Bacteriol.">
        <title>Revised genome sequence of Brucella suis 1330.</title>
        <authorList>
            <person name="Tae H."/>
            <person name="Shallom S."/>
            <person name="Settlage R."/>
            <person name="Preston D."/>
            <person name="Adams L.G."/>
            <person name="Garner H.R."/>
        </authorList>
    </citation>
    <scope>NUCLEOTIDE SEQUENCE [LARGE SCALE GENOMIC DNA]</scope>
    <source>
        <strain evidence="1 2">1330</strain>
    </source>
</reference>
<accession>A0A0H3GBB3</accession>
<dbReference type="KEGG" id="bsi:BS1330_II0623"/>
<dbReference type="EMBL" id="CP002998">
    <property type="protein sequence ID" value="AEM20094.1"/>
    <property type="molecule type" value="Genomic_DNA"/>
</dbReference>
<sequence>MRGTVPKIPLGIHDCCIARHIARNDGARRCNLEFFTCLFRAVGRILSCAYGKS</sequence>
<evidence type="ECO:0000313" key="1">
    <source>
        <dbReference type="EMBL" id="AEM20094.1"/>
    </source>
</evidence>
<name>A0A0H3GBB3_BRUSU</name>
<dbReference type="KEGG" id="bms:BRA0629"/>
<evidence type="ECO:0000313" key="2">
    <source>
        <dbReference type="Proteomes" id="UP000007104"/>
    </source>
</evidence>
<dbReference type="HOGENOM" id="CLU_3059242_0_0_5"/>
<organism evidence="1 2">
    <name type="scientific">Brucella suis biovar 1 (strain 1330)</name>
    <dbReference type="NCBI Taxonomy" id="204722"/>
    <lineage>
        <taxon>Bacteria</taxon>
        <taxon>Pseudomonadati</taxon>
        <taxon>Pseudomonadota</taxon>
        <taxon>Alphaproteobacteria</taxon>
        <taxon>Hyphomicrobiales</taxon>
        <taxon>Brucellaceae</taxon>
        <taxon>Brucella/Ochrobactrum group</taxon>
        <taxon>Brucella</taxon>
    </lineage>
</organism>
<keyword evidence="2" id="KW-1185">Reference proteome</keyword>